<organism evidence="1 2">
    <name type="scientific">Centaurea solstitialis</name>
    <name type="common">yellow star-thistle</name>
    <dbReference type="NCBI Taxonomy" id="347529"/>
    <lineage>
        <taxon>Eukaryota</taxon>
        <taxon>Viridiplantae</taxon>
        <taxon>Streptophyta</taxon>
        <taxon>Embryophyta</taxon>
        <taxon>Tracheophyta</taxon>
        <taxon>Spermatophyta</taxon>
        <taxon>Magnoliopsida</taxon>
        <taxon>eudicotyledons</taxon>
        <taxon>Gunneridae</taxon>
        <taxon>Pentapetalae</taxon>
        <taxon>asterids</taxon>
        <taxon>campanulids</taxon>
        <taxon>Asterales</taxon>
        <taxon>Asteraceae</taxon>
        <taxon>Carduoideae</taxon>
        <taxon>Cardueae</taxon>
        <taxon>Centaureinae</taxon>
        <taxon>Centaurea</taxon>
    </lineage>
</organism>
<reference evidence="1" key="1">
    <citation type="submission" date="2023-03" db="EMBL/GenBank/DDBJ databases">
        <title>Chromosome-scale reference genome and RAD-based genetic map of yellow starthistle (Centaurea solstitialis) reveal putative structural variation and QTLs associated with invader traits.</title>
        <authorList>
            <person name="Reatini B."/>
            <person name="Cang F.A."/>
            <person name="Jiang Q."/>
            <person name="Mckibben M.T.W."/>
            <person name="Barker M.S."/>
            <person name="Rieseberg L.H."/>
            <person name="Dlugosch K.M."/>
        </authorList>
    </citation>
    <scope>NUCLEOTIDE SEQUENCE</scope>
    <source>
        <strain evidence="1">CAN-66</strain>
        <tissue evidence="1">Leaf</tissue>
    </source>
</reference>
<accession>A0AA38SMU4</accession>
<keyword evidence="2" id="KW-1185">Reference proteome</keyword>
<dbReference type="EMBL" id="JARYMX010000006">
    <property type="protein sequence ID" value="KAJ9545278.1"/>
    <property type="molecule type" value="Genomic_DNA"/>
</dbReference>
<comment type="caution">
    <text evidence="1">The sequence shown here is derived from an EMBL/GenBank/DDBJ whole genome shotgun (WGS) entry which is preliminary data.</text>
</comment>
<name>A0AA38SMU4_9ASTR</name>
<evidence type="ECO:0000313" key="2">
    <source>
        <dbReference type="Proteomes" id="UP001172457"/>
    </source>
</evidence>
<sequence length="92" mass="11092">MKPFKLFNVYMDKPDFEVVKRVWEKKLSSDPNKIFRDRLKNVKSEIKLWTNYKACQLEVEAEIMSLKKDECKSASSLWIDFEIKMSNMQHEK</sequence>
<gene>
    <name evidence="1" type="ORF">OSB04_024985</name>
</gene>
<evidence type="ECO:0000313" key="1">
    <source>
        <dbReference type="EMBL" id="KAJ9545278.1"/>
    </source>
</evidence>
<dbReference type="Proteomes" id="UP001172457">
    <property type="component" value="Chromosome 6"/>
</dbReference>
<dbReference type="AlphaFoldDB" id="A0AA38SMU4"/>
<proteinExistence type="predicted"/>
<protein>
    <submittedName>
        <fullName evidence="1">Uncharacterized protein</fullName>
    </submittedName>
</protein>